<feature type="domain" description="Aerobactin siderophore biosynthesis IucA/IucC N-terminal" evidence="3">
    <location>
        <begin position="167"/>
        <end position="396"/>
    </location>
</feature>
<feature type="domain" description="Aerobactin siderophore biosynthesis IucA/IucC-like C-terminal" evidence="4">
    <location>
        <begin position="427"/>
        <end position="590"/>
    </location>
</feature>
<dbReference type="PANTHER" id="PTHR34384">
    <property type="entry name" value="L-2,3-DIAMINOPROPANOATE--CITRATE LIGASE"/>
    <property type="match status" value="1"/>
</dbReference>
<evidence type="ECO:0000313" key="6">
    <source>
        <dbReference type="Proteomes" id="UP000198647"/>
    </source>
</evidence>
<dbReference type="RefSeq" id="WP_245698765.1">
    <property type="nucleotide sequence ID" value="NZ_FNOS01000003.1"/>
</dbReference>
<dbReference type="Gene3D" id="1.10.510.40">
    <property type="match status" value="1"/>
</dbReference>
<evidence type="ECO:0000259" key="4">
    <source>
        <dbReference type="Pfam" id="PF06276"/>
    </source>
</evidence>
<dbReference type="EMBL" id="FNOS01000003">
    <property type="protein sequence ID" value="SDX88671.1"/>
    <property type="molecule type" value="Genomic_DNA"/>
</dbReference>
<comment type="caution">
    <text evidence="5">The sequence shown here is derived from an EMBL/GenBank/DDBJ whole genome shotgun (WGS) entry which is preliminary data.</text>
</comment>
<dbReference type="PANTHER" id="PTHR34384:SF6">
    <property type="entry name" value="STAPHYLOFERRIN B SYNTHASE"/>
    <property type="match status" value="1"/>
</dbReference>
<keyword evidence="6" id="KW-1185">Reference proteome</keyword>
<evidence type="ECO:0000256" key="1">
    <source>
        <dbReference type="ARBA" id="ARBA00004924"/>
    </source>
</evidence>
<proteinExistence type="inferred from homology"/>
<protein>
    <submittedName>
        <fullName evidence="5">Siderophore synthetase component</fullName>
    </submittedName>
</protein>
<evidence type="ECO:0000259" key="3">
    <source>
        <dbReference type="Pfam" id="PF04183"/>
    </source>
</evidence>
<accession>A0A1H3FCE9</accession>
<dbReference type="Gene3D" id="6.10.250.3370">
    <property type="match status" value="1"/>
</dbReference>
<dbReference type="Proteomes" id="UP000198647">
    <property type="component" value="Unassembled WGS sequence"/>
</dbReference>
<dbReference type="InterPro" id="IPR037455">
    <property type="entry name" value="LucA/IucC-like"/>
</dbReference>
<organism evidence="5 6">
    <name type="scientific">Salimicrobium album</name>
    <dbReference type="NCBI Taxonomy" id="50717"/>
    <lineage>
        <taxon>Bacteria</taxon>
        <taxon>Bacillati</taxon>
        <taxon>Bacillota</taxon>
        <taxon>Bacilli</taxon>
        <taxon>Bacillales</taxon>
        <taxon>Bacillaceae</taxon>
        <taxon>Salimicrobium</taxon>
    </lineage>
</organism>
<dbReference type="InterPro" id="IPR022770">
    <property type="entry name" value="IucA/IucC-like_C"/>
</dbReference>
<dbReference type="Pfam" id="PF04183">
    <property type="entry name" value="IucA_IucC"/>
    <property type="match status" value="1"/>
</dbReference>
<name>A0A1H3FCE9_9BACI</name>
<sequence length="605" mass="68389">MMSRPIKSLSGEKLLEEERKCLQFLESDEPAYVPGFLRFISAGRSGILHKLASAVLREGLYDRSSEEYGDDGSLIGKTLHFPGYSVVFPVRAVYAFNRIETTGTITYVDSKGETPVRTASMLAGLLFTEEEYPNLSYFQKELDNGTANLSLAYAGRAVQGGGKRKDHLFFEQQVTEGHHLHPGAKTRLGLSYKDSFRYSPEFGHTFPVRFAAVRKESWTSREQSLLYTHFPECYRKSEEELKRSGYESSDFVIVPVHEWQFIHALPSIYEKEIIDGTVVLLEDVSLPVKATSSFRTLVPVSGEGPALKLAVNSQMTSTVRSISPQTAGNARVVSELLHSIFEQESFSGFTPLYELGGGSFASDDNLKKRNLTMLLRENITPYLEEGEEAIAGMALYAKEPGGEGTILQARFRQYAAEKRLPECEAASAFFRDYARTVLPPYLTLMTKYGVALEGHLQNSVPVFKNGSITRFFFRDWGGSRFYEARLNERGLYPDFMKGSVSVTKDAASMHHKLYYSVFQNHLGEIIRQLVEATGVEEMEFWSIVREVCRETCGRLATEVPEQAETDRKFLKQKTVMHKSLTKMRLYGEKEEWFSEVSNPLYEGEE</sequence>
<dbReference type="InterPro" id="IPR007310">
    <property type="entry name" value="Aerobactin_biosyn_IucA/IucC_N"/>
</dbReference>
<reference evidence="5 6" key="1">
    <citation type="submission" date="2016-10" db="EMBL/GenBank/DDBJ databases">
        <authorList>
            <person name="Varghese N."/>
            <person name="Submissions S."/>
        </authorList>
    </citation>
    <scope>NUCLEOTIDE SEQUENCE [LARGE SCALE GENOMIC DNA]</scope>
    <source>
        <strain evidence="5 6">DSM 20748</strain>
    </source>
</reference>
<comment type="pathway">
    <text evidence="1">Siderophore biosynthesis.</text>
</comment>
<gene>
    <name evidence="5" type="ORF">SAMN04488081_1617</name>
</gene>
<evidence type="ECO:0000313" key="5">
    <source>
        <dbReference type="EMBL" id="SDX88671.1"/>
    </source>
</evidence>
<evidence type="ECO:0000256" key="2">
    <source>
        <dbReference type="ARBA" id="ARBA00007832"/>
    </source>
</evidence>
<dbReference type="Pfam" id="PF06276">
    <property type="entry name" value="FhuF"/>
    <property type="match status" value="1"/>
</dbReference>
<comment type="similarity">
    <text evidence="2">Belongs to the IucA/IucC family.</text>
</comment>